<sequence>MDPKSLTRISWRGRGARNSHARRVFGTRRERDEFSLLGSKPAKFSGSRWLDAHSKEVRARWRGQEMPEVMGPASRSLRDPPRPRHLTAGASITPPYHRPHQDALKSHQNTRQGSGTSRLRPGAKRSLAPLHNHPARRVMMKQPRHTIRFLLITCTQRRTSTGFDSLVLVEQ</sequence>
<accession>A0A9N7VLI0</accession>
<evidence type="ECO:0000313" key="2">
    <source>
        <dbReference type="EMBL" id="CAB1452479.1"/>
    </source>
</evidence>
<gene>
    <name evidence="2" type="ORF">PLEPLA_LOCUS40229</name>
</gene>
<protein>
    <submittedName>
        <fullName evidence="2">Uncharacterized protein</fullName>
    </submittedName>
</protein>
<comment type="caution">
    <text evidence="2">The sequence shown here is derived from an EMBL/GenBank/DDBJ whole genome shotgun (WGS) entry which is preliminary data.</text>
</comment>
<feature type="compositionally biased region" description="Polar residues" evidence="1">
    <location>
        <begin position="106"/>
        <end position="117"/>
    </location>
</feature>
<evidence type="ECO:0000256" key="1">
    <source>
        <dbReference type="SAM" id="MobiDB-lite"/>
    </source>
</evidence>
<proteinExistence type="predicted"/>
<dbReference type="AlphaFoldDB" id="A0A9N7VLI0"/>
<dbReference type="EMBL" id="CADEAL010004130">
    <property type="protein sequence ID" value="CAB1452479.1"/>
    <property type="molecule type" value="Genomic_DNA"/>
</dbReference>
<keyword evidence="3" id="KW-1185">Reference proteome</keyword>
<reference evidence="2" key="1">
    <citation type="submission" date="2020-03" db="EMBL/GenBank/DDBJ databases">
        <authorList>
            <person name="Weist P."/>
        </authorList>
    </citation>
    <scope>NUCLEOTIDE SEQUENCE</scope>
</reference>
<organism evidence="2 3">
    <name type="scientific">Pleuronectes platessa</name>
    <name type="common">European plaice</name>
    <dbReference type="NCBI Taxonomy" id="8262"/>
    <lineage>
        <taxon>Eukaryota</taxon>
        <taxon>Metazoa</taxon>
        <taxon>Chordata</taxon>
        <taxon>Craniata</taxon>
        <taxon>Vertebrata</taxon>
        <taxon>Euteleostomi</taxon>
        <taxon>Actinopterygii</taxon>
        <taxon>Neopterygii</taxon>
        <taxon>Teleostei</taxon>
        <taxon>Neoteleostei</taxon>
        <taxon>Acanthomorphata</taxon>
        <taxon>Carangaria</taxon>
        <taxon>Pleuronectiformes</taxon>
        <taxon>Pleuronectoidei</taxon>
        <taxon>Pleuronectidae</taxon>
        <taxon>Pleuronectes</taxon>
    </lineage>
</organism>
<name>A0A9N7VLI0_PLEPL</name>
<dbReference type="Proteomes" id="UP001153269">
    <property type="component" value="Unassembled WGS sequence"/>
</dbReference>
<feature type="region of interest" description="Disordered" evidence="1">
    <location>
        <begin position="67"/>
        <end position="140"/>
    </location>
</feature>
<evidence type="ECO:0000313" key="3">
    <source>
        <dbReference type="Proteomes" id="UP001153269"/>
    </source>
</evidence>